<dbReference type="CDD" id="cd05402">
    <property type="entry name" value="NT_PAP_TUTase"/>
    <property type="match status" value="1"/>
</dbReference>
<organism evidence="3 4">
    <name type="scientific">Eptatretus burgeri</name>
    <name type="common">Inshore hagfish</name>
    <dbReference type="NCBI Taxonomy" id="7764"/>
    <lineage>
        <taxon>Eukaryota</taxon>
        <taxon>Metazoa</taxon>
        <taxon>Chordata</taxon>
        <taxon>Craniata</taxon>
        <taxon>Vertebrata</taxon>
        <taxon>Cyclostomata</taxon>
        <taxon>Myxini</taxon>
        <taxon>Myxiniformes</taxon>
        <taxon>Myxinidae</taxon>
        <taxon>Eptatretinae</taxon>
        <taxon>Eptatretus</taxon>
    </lineage>
</organism>
<dbReference type="InterPro" id="IPR048840">
    <property type="entry name" value="PolA_pol_NTPase"/>
</dbReference>
<evidence type="ECO:0000313" key="3">
    <source>
        <dbReference type="Ensembl" id="ENSEBUP00000021685.1"/>
    </source>
</evidence>
<accession>A0A8C4QWU5</accession>
<protein>
    <recommendedName>
        <fullName evidence="2">Poly(A) polymerase nucleotidyltransferase domain-containing protein</fullName>
    </recommendedName>
</protein>
<reference evidence="3" key="1">
    <citation type="submission" date="2025-08" db="UniProtKB">
        <authorList>
            <consortium name="Ensembl"/>
        </authorList>
    </citation>
    <scope>IDENTIFICATION</scope>
</reference>
<dbReference type="Gene3D" id="3.30.460.10">
    <property type="entry name" value="Beta Polymerase, domain 2"/>
    <property type="match status" value="1"/>
</dbReference>
<keyword evidence="1" id="KW-1133">Transmembrane helix</keyword>
<dbReference type="Ensembl" id="ENSEBUT00000022261.1">
    <property type="protein sequence ID" value="ENSEBUP00000021685.1"/>
    <property type="gene ID" value="ENSEBUG00000013387.1"/>
</dbReference>
<proteinExistence type="predicted"/>
<dbReference type="PANTHER" id="PTHR10682">
    <property type="entry name" value="POLY A POLYMERASE"/>
    <property type="match status" value="1"/>
</dbReference>
<evidence type="ECO:0000313" key="4">
    <source>
        <dbReference type="Proteomes" id="UP000694388"/>
    </source>
</evidence>
<dbReference type="GeneTree" id="ENSGT00940000156467"/>
<dbReference type="InterPro" id="IPR043519">
    <property type="entry name" value="NT_sf"/>
</dbReference>
<dbReference type="Pfam" id="PF20750">
    <property type="entry name" value="PAP_NTPase"/>
    <property type="match status" value="1"/>
</dbReference>
<keyword evidence="4" id="KW-1185">Reference proteome</keyword>
<sequence length="176" mass="20100">MYDLFHSMAGDFPSLMVYFVGVFTVFHEIFDFSSLIMNLQEPIPLFTIETMPPFGFDICGIFIPFLGKLNNLARQWIQEVGETKNLPPSVLESVGGKIFTFGSYRLGVHTKGADIDALCVSPRHVERSDFFQSFYEKLKEQEGVKGLRSVEDAYVPVIKLSFDNIEVRLFFILFAF</sequence>
<dbReference type="SUPFAM" id="SSF81301">
    <property type="entry name" value="Nucleotidyltransferase"/>
    <property type="match status" value="1"/>
</dbReference>
<evidence type="ECO:0000256" key="1">
    <source>
        <dbReference type="SAM" id="Phobius"/>
    </source>
</evidence>
<dbReference type="AlphaFoldDB" id="A0A8C4QWU5"/>
<dbReference type="PANTHER" id="PTHR10682:SF10">
    <property type="entry name" value="POLYNUCLEOTIDE ADENYLYLTRANSFERASE"/>
    <property type="match status" value="1"/>
</dbReference>
<dbReference type="GO" id="GO:1990817">
    <property type="term" value="F:poly(A) RNA polymerase activity"/>
    <property type="evidence" value="ECO:0007669"/>
    <property type="project" value="TreeGrafter"/>
</dbReference>
<name>A0A8C4QWU5_EPTBU</name>
<keyword evidence="1" id="KW-0472">Membrane</keyword>
<feature type="transmembrane region" description="Helical" evidence="1">
    <location>
        <begin position="12"/>
        <end position="30"/>
    </location>
</feature>
<reference evidence="3" key="2">
    <citation type="submission" date="2025-09" db="UniProtKB">
        <authorList>
            <consortium name="Ensembl"/>
        </authorList>
    </citation>
    <scope>IDENTIFICATION</scope>
</reference>
<keyword evidence="1" id="KW-0812">Transmembrane</keyword>
<feature type="domain" description="Poly(A) polymerase nucleotidyltransferase" evidence="2">
    <location>
        <begin position="66"/>
        <end position="172"/>
    </location>
</feature>
<dbReference type="GO" id="GO:0005634">
    <property type="term" value="C:nucleus"/>
    <property type="evidence" value="ECO:0007669"/>
    <property type="project" value="TreeGrafter"/>
</dbReference>
<dbReference type="Proteomes" id="UP000694388">
    <property type="component" value="Unplaced"/>
</dbReference>
<evidence type="ECO:0000259" key="2">
    <source>
        <dbReference type="Pfam" id="PF20750"/>
    </source>
</evidence>